<comment type="caution">
    <text evidence="1">The sequence shown here is derived from an EMBL/GenBank/DDBJ whole genome shotgun (WGS) entry which is preliminary data.</text>
</comment>
<dbReference type="Proteomes" id="UP000282460">
    <property type="component" value="Unassembled WGS sequence"/>
</dbReference>
<sequence length="105" mass="11671">MLLGQKRLEIRGNSNHYRPSKTLAALLGHERLIHAPRGVARSRTAGRAHLEVLLGQKRLEIRGNSNRYRPNAARSAVRDGAEVPRTAPTVALGGWARVRRRPVRG</sequence>
<dbReference type="EMBL" id="RCWJ01000002">
    <property type="protein sequence ID" value="RLQ83968.1"/>
    <property type="molecule type" value="Genomic_DNA"/>
</dbReference>
<protein>
    <submittedName>
        <fullName evidence="1">Uncharacterized protein</fullName>
    </submittedName>
</protein>
<evidence type="ECO:0000313" key="2">
    <source>
        <dbReference type="Proteomes" id="UP000282460"/>
    </source>
</evidence>
<keyword evidence="2" id="KW-1185">Reference proteome</keyword>
<reference evidence="1 2" key="1">
    <citation type="submission" date="2018-10" db="EMBL/GenBank/DDBJ databases">
        <authorList>
            <person name="Li J."/>
        </authorList>
    </citation>
    <scope>NUCLEOTIDE SEQUENCE [LARGE SCALE GENOMIC DNA]</scope>
    <source>
        <strain evidence="1 2">ZD1-4</strain>
    </source>
</reference>
<proteinExistence type="predicted"/>
<dbReference type="AlphaFoldDB" id="A0A3L7J0I1"/>
<evidence type="ECO:0000313" key="1">
    <source>
        <dbReference type="EMBL" id="RLQ83968.1"/>
    </source>
</evidence>
<gene>
    <name evidence="1" type="ORF">D9V28_06880</name>
</gene>
<accession>A0A3L7J0I1</accession>
<organism evidence="1 2">
    <name type="scientific">Mycetocola zhadangensis</name>
    <dbReference type="NCBI Taxonomy" id="1164595"/>
    <lineage>
        <taxon>Bacteria</taxon>
        <taxon>Bacillati</taxon>
        <taxon>Actinomycetota</taxon>
        <taxon>Actinomycetes</taxon>
        <taxon>Micrococcales</taxon>
        <taxon>Microbacteriaceae</taxon>
        <taxon>Mycetocola</taxon>
    </lineage>
</organism>
<name>A0A3L7J0I1_9MICO</name>